<comment type="caution">
    <text evidence="2">The sequence shown here is derived from an EMBL/GenBank/DDBJ whole genome shotgun (WGS) entry which is preliminary data.</text>
</comment>
<proteinExistence type="predicted"/>
<dbReference type="EMBL" id="BAAAES010000026">
    <property type="protein sequence ID" value="GAA0679573.1"/>
    <property type="molecule type" value="Genomic_DNA"/>
</dbReference>
<name>A0ABN1I0S2_9SPHN</name>
<protein>
    <submittedName>
        <fullName evidence="2">Uncharacterized protein</fullName>
    </submittedName>
</protein>
<evidence type="ECO:0000313" key="3">
    <source>
        <dbReference type="Proteomes" id="UP001500238"/>
    </source>
</evidence>
<gene>
    <name evidence="2" type="ORF">GCM10009102_35300</name>
</gene>
<evidence type="ECO:0000256" key="1">
    <source>
        <dbReference type="SAM" id="MobiDB-lite"/>
    </source>
</evidence>
<sequence length="123" mass="13229">MATGSACAASPASLPRRGRPCSKAGREATAWADGPRFPPPAPIVKGGAMTSGELQDLFLSTLVRRAGGNRRRWRLVLGDIKVYDTATHPHCNWSLTPTGSAGENDTVERLADELRVSHPIVRR</sequence>
<dbReference type="Proteomes" id="UP001500238">
    <property type="component" value="Unassembled WGS sequence"/>
</dbReference>
<keyword evidence="3" id="KW-1185">Reference proteome</keyword>
<evidence type="ECO:0000313" key="2">
    <source>
        <dbReference type="EMBL" id="GAA0679573.1"/>
    </source>
</evidence>
<accession>A0ABN1I0S2</accession>
<feature type="region of interest" description="Disordered" evidence="1">
    <location>
        <begin position="1"/>
        <end position="38"/>
    </location>
</feature>
<organism evidence="2 3">
    <name type="scientific">Sphingomonas insulae</name>
    <dbReference type="NCBI Taxonomy" id="424800"/>
    <lineage>
        <taxon>Bacteria</taxon>
        <taxon>Pseudomonadati</taxon>
        <taxon>Pseudomonadota</taxon>
        <taxon>Alphaproteobacteria</taxon>
        <taxon>Sphingomonadales</taxon>
        <taxon>Sphingomonadaceae</taxon>
        <taxon>Sphingomonas</taxon>
    </lineage>
</organism>
<reference evidence="3" key="1">
    <citation type="journal article" date="2019" name="Int. J. Syst. Evol. Microbiol.">
        <title>The Global Catalogue of Microorganisms (GCM) 10K type strain sequencing project: providing services to taxonomists for standard genome sequencing and annotation.</title>
        <authorList>
            <consortium name="The Broad Institute Genomics Platform"/>
            <consortium name="The Broad Institute Genome Sequencing Center for Infectious Disease"/>
            <person name="Wu L."/>
            <person name="Ma J."/>
        </authorList>
    </citation>
    <scope>NUCLEOTIDE SEQUENCE [LARGE SCALE GENOMIC DNA]</scope>
    <source>
        <strain evidence="3">JCM 14603</strain>
    </source>
</reference>